<dbReference type="InterPro" id="IPR006680">
    <property type="entry name" value="Amidohydro-rel"/>
</dbReference>
<feature type="domain" description="Amidohydrolase-related" evidence="2">
    <location>
        <begin position="60"/>
        <end position="283"/>
    </location>
</feature>
<name>A0A0C6P865_BORBO</name>
<organism evidence="3 4">
    <name type="scientific">Bordetella bronchiseptica 253</name>
    <dbReference type="NCBI Taxonomy" id="568707"/>
    <lineage>
        <taxon>Bacteria</taxon>
        <taxon>Pseudomonadati</taxon>
        <taxon>Pseudomonadota</taxon>
        <taxon>Betaproteobacteria</taxon>
        <taxon>Burkholderiales</taxon>
        <taxon>Alcaligenaceae</taxon>
        <taxon>Bordetella</taxon>
    </lineage>
</organism>
<dbReference type="InterPro" id="IPR032465">
    <property type="entry name" value="ACMSD"/>
</dbReference>
<keyword evidence="1" id="KW-0456">Lyase</keyword>
<evidence type="ECO:0000256" key="1">
    <source>
        <dbReference type="ARBA" id="ARBA00023239"/>
    </source>
</evidence>
<dbReference type="KEGG" id="bbh:BN112_2372"/>
<dbReference type="AlphaFoldDB" id="A0A0C6P865"/>
<evidence type="ECO:0000259" key="2">
    <source>
        <dbReference type="Pfam" id="PF04909"/>
    </source>
</evidence>
<proteinExistence type="predicted"/>
<dbReference type="Gene3D" id="3.20.20.140">
    <property type="entry name" value="Metal-dependent hydrolases"/>
    <property type="match status" value="1"/>
</dbReference>
<protein>
    <recommendedName>
        <fullName evidence="2">Amidohydrolase-related domain-containing protein</fullName>
    </recommendedName>
</protein>
<gene>
    <name evidence="3" type="ORF">BN112_2372</name>
</gene>
<dbReference type="GO" id="GO:0016831">
    <property type="term" value="F:carboxy-lyase activity"/>
    <property type="evidence" value="ECO:0007669"/>
    <property type="project" value="InterPro"/>
</dbReference>
<dbReference type="HOGENOM" id="CLU_044590_4_3_4"/>
<dbReference type="Proteomes" id="UP000007564">
    <property type="component" value="Chromosome"/>
</dbReference>
<dbReference type="RefSeq" id="WP_015064434.1">
    <property type="nucleotide sequence ID" value="NC_019382.1"/>
</dbReference>
<dbReference type="EMBL" id="HE965806">
    <property type="protein sequence ID" value="CCJ54289.1"/>
    <property type="molecule type" value="Genomic_DNA"/>
</dbReference>
<dbReference type="InterPro" id="IPR032466">
    <property type="entry name" value="Metal_Hydrolase"/>
</dbReference>
<evidence type="ECO:0000313" key="3">
    <source>
        <dbReference type="EMBL" id="CCJ54289.1"/>
    </source>
</evidence>
<evidence type="ECO:0000313" key="4">
    <source>
        <dbReference type="Proteomes" id="UP000007564"/>
    </source>
</evidence>
<dbReference type="OrthoDB" id="1407586at2"/>
<dbReference type="Pfam" id="PF04909">
    <property type="entry name" value="Amidohydro_2"/>
    <property type="match status" value="1"/>
</dbReference>
<dbReference type="GO" id="GO:0016787">
    <property type="term" value="F:hydrolase activity"/>
    <property type="evidence" value="ECO:0007669"/>
    <property type="project" value="InterPro"/>
</dbReference>
<dbReference type="PANTHER" id="PTHR21240">
    <property type="entry name" value="2-AMINO-3-CARBOXYLMUCONATE-6-SEMIALDEHYDE DECARBOXYLASE"/>
    <property type="match status" value="1"/>
</dbReference>
<accession>A0A0C6P865</accession>
<dbReference type="SUPFAM" id="SSF51556">
    <property type="entry name" value="Metallo-dependent hydrolases"/>
    <property type="match status" value="1"/>
</dbReference>
<reference evidence="3 4" key="1">
    <citation type="journal article" date="2012" name="BMC Genomics">
        <title>Comparative genomics of the classical Bordetella subspecies: the evolution and exchange of virulence-associated diversity amongst closely related pathogens.</title>
        <authorList>
            <person name="Park J."/>
            <person name="Zhang Y."/>
            <person name="Buboltz A.M."/>
            <person name="Zhang X."/>
            <person name="Schuster S.C."/>
            <person name="Ahuja U."/>
            <person name="Liu M."/>
            <person name="Miller J.F."/>
            <person name="Sebaihia M."/>
            <person name="Bentley S.D."/>
            <person name="Parkhill J."/>
            <person name="Harvill E.T."/>
        </authorList>
    </citation>
    <scope>NUCLEOTIDE SEQUENCE [LARGE SCALE GENOMIC DNA]</scope>
    <source>
        <strain evidence="3 4">253</strain>
    </source>
</reference>
<sequence length="284" mass="31639">MTIDMRLRPPLQSWKSTAQFKEGTAYYPTRYGFPRPKSVGTQDIGDLLAEMDEADITWGVVMGRQSAPPHGIVPNEEISDFVRQHADRFVGFAGIDLRDIDKAVADLDGYARSDEFKGISIEPGAGFVPLYSDDPSLFPLYERAQELQLPLSITLSGYLSSMAGHPTSYGTPSPVATVARKFPRLKIVVSHAAWPNVMPMLEVAFLHDNVYVSPDLYMNHVHTPGAHEYINAAKFYLADRLLFGTAYPSRPLKESVAGFRQWDLDSELAEKILHRNAARLLGLE</sequence>